<comment type="pathway">
    <text evidence="3">Protein modification; protein ubiquitination.</text>
</comment>
<dbReference type="SUPFAM" id="SSF48371">
    <property type="entry name" value="ARM repeat"/>
    <property type="match status" value="1"/>
</dbReference>
<evidence type="ECO:0000256" key="8">
    <source>
        <dbReference type="PROSITE-ProRule" id="PRU00259"/>
    </source>
</evidence>
<evidence type="ECO:0000256" key="5">
    <source>
        <dbReference type="ARBA" id="ARBA00022679"/>
    </source>
</evidence>
<dbReference type="InterPro" id="IPR013083">
    <property type="entry name" value="Znf_RING/FYVE/PHD"/>
</dbReference>
<evidence type="ECO:0000256" key="2">
    <source>
        <dbReference type="ARBA" id="ARBA00003861"/>
    </source>
</evidence>
<dbReference type="OrthoDB" id="7537227at2759"/>
<keyword evidence="5" id="KW-0808">Transferase</keyword>
<dbReference type="SMART" id="SM00185">
    <property type="entry name" value="ARM"/>
    <property type="match status" value="5"/>
</dbReference>
<dbReference type="SMART" id="SM00504">
    <property type="entry name" value="Ubox"/>
    <property type="match status" value="1"/>
</dbReference>
<dbReference type="InterPro" id="IPR058678">
    <property type="entry name" value="ARM_PUB"/>
</dbReference>
<dbReference type="GO" id="GO:0016567">
    <property type="term" value="P:protein ubiquitination"/>
    <property type="evidence" value="ECO:0007669"/>
    <property type="project" value="UniProtKB-UniPathway"/>
</dbReference>
<dbReference type="Pfam" id="PF04564">
    <property type="entry name" value="U-box"/>
    <property type="match status" value="1"/>
</dbReference>
<dbReference type="FunFam" id="3.30.40.10:FF:000491">
    <property type="entry name" value="RING-type E3 ubiquitin transferase"/>
    <property type="match status" value="1"/>
</dbReference>
<keyword evidence="12" id="KW-1185">Reference proteome</keyword>
<comment type="catalytic activity">
    <reaction evidence="1">
        <text>S-ubiquitinyl-[E2 ubiquitin-conjugating enzyme]-L-cysteine + [acceptor protein]-L-lysine = [E2 ubiquitin-conjugating enzyme]-L-cysteine + N(6)-ubiquitinyl-[acceptor protein]-L-lysine.</text>
        <dbReference type="EC" id="2.3.2.27"/>
    </reaction>
</comment>
<dbReference type="PANTHER" id="PTHR23315">
    <property type="entry name" value="U BOX DOMAIN-CONTAINING"/>
    <property type="match status" value="1"/>
</dbReference>
<dbReference type="PROSITE" id="PS51698">
    <property type="entry name" value="U_BOX"/>
    <property type="match status" value="1"/>
</dbReference>
<dbReference type="Gene3D" id="3.30.40.10">
    <property type="entry name" value="Zinc/RING finger domain, C3HC4 (zinc finger)"/>
    <property type="match status" value="1"/>
</dbReference>
<evidence type="ECO:0000256" key="7">
    <source>
        <dbReference type="ARBA" id="ARBA00022786"/>
    </source>
</evidence>
<dbReference type="InterPro" id="IPR016024">
    <property type="entry name" value="ARM-type_fold"/>
</dbReference>
<evidence type="ECO:0000256" key="6">
    <source>
        <dbReference type="ARBA" id="ARBA00022737"/>
    </source>
</evidence>
<dbReference type="SUPFAM" id="SSF57850">
    <property type="entry name" value="RING/U-box"/>
    <property type="match status" value="1"/>
</dbReference>
<dbReference type="UniPathway" id="UPA00143"/>
<feature type="domain" description="U-box" evidence="10">
    <location>
        <begin position="35"/>
        <end position="109"/>
    </location>
</feature>
<dbReference type="PANTHER" id="PTHR23315:SF339">
    <property type="entry name" value="U-BOX DOMAIN-CONTAINING PROTEIN 40"/>
    <property type="match status" value="1"/>
</dbReference>
<name>A0A5A7PAC6_STRAF</name>
<dbReference type="AlphaFoldDB" id="A0A5A7PAC6"/>
<dbReference type="Pfam" id="PF25598">
    <property type="entry name" value="ARM_PUB"/>
    <property type="match status" value="1"/>
</dbReference>
<dbReference type="InterPro" id="IPR000225">
    <property type="entry name" value="Armadillo"/>
</dbReference>
<dbReference type="InterPro" id="IPR011989">
    <property type="entry name" value="ARM-like"/>
</dbReference>
<organism evidence="11 12">
    <name type="scientific">Striga asiatica</name>
    <name type="common">Asiatic witchweed</name>
    <name type="synonym">Buchnera asiatica</name>
    <dbReference type="NCBI Taxonomy" id="4170"/>
    <lineage>
        <taxon>Eukaryota</taxon>
        <taxon>Viridiplantae</taxon>
        <taxon>Streptophyta</taxon>
        <taxon>Embryophyta</taxon>
        <taxon>Tracheophyta</taxon>
        <taxon>Spermatophyta</taxon>
        <taxon>Magnoliopsida</taxon>
        <taxon>eudicotyledons</taxon>
        <taxon>Gunneridae</taxon>
        <taxon>Pentapetalae</taxon>
        <taxon>asterids</taxon>
        <taxon>lamiids</taxon>
        <taxon>Lamiales</taxon>
        <taxon>Orobanchaceae</taxon>
        <taxon>Buchnereae</taxon>
        <taxon>Striga</taxon>
    </lineage>
</organism>
<dbReference type="FunFam" id="1.25.10.10:FF:000578">
    <property type="entry name" value="RING-type E3 ubiquitin transferase"/>
    <property type="match status" value="1"/>
</dbReference>
<comment type="caution">
    <text evidence="11">The sequence shown here is derived from an EMBL/GenBank/DDBJ whole genome shotgun (WGS) entry which is preliminary data.</text>
</comment>
<keyword evidence="7" id="KW-0833">Ubl conjugation pathway</keyword>
<evidence type="ECO:0000259" key="10">
    <source>
        <dbReference type="PROSITE" id="PS51698"/>
    </source>
</evidence>
<evidence type="ECO:0000256" key="3">
    <source>
        <dbReference type="ARBA" id="ARBA00004906"/>
    </source>
</evidence>
<gene>
    <name evidence="11" type="ORF">STAS_05314</name>
</gene>
<dbReference type="EMBL" id="BKCP01003891">
    <property type="protein sequence ID" value="GER29458.1"/>
    <property type="molecule type" value="Genomic_DNA"/>
</dbReference>
<keyword evidence="6" id="KW-0677">Repeat</keyword>
<evidence type="ECO:0000313" key="11">
    <source>
        <dbReference type="EMBL" id="GER29458.1"/>
    </source>
</evidence>
<evidence type="ECO:0000256" key="9">
    <source>
        <dbReference type="SAM" id="Coils"/>
    </source>
</evidence>
<accession>A0A5A7PAC6</accession>
<evidence type="ECO:0000256" key="1">
    <source>
        <dbReference type="ARBA" id="ARBA00000900"/>
    </source>
</evidence>
<dbReference type="Gene3D" id="1.25.10.10">
    <property type="entry name" value="Leucine-rich Repeat Variant"/>
    <property type="match status" value="1"/>
</dbReference>
<dbReference type="Proteomes" id="UP000325081">
    <property type="component" value="Unassembled WGS sequence"/>
</dbReference>
<dbReference type="InterPro" id="IPR003613">
    <property type="entry name" value="Ubox_domain"/>
</dbReference>
<keyword evidence="9" id="KW-0175">Coiled coil</keyword>
<sequence>MGSGKQRWKIYFHKSPSSLLLPKKPAQNPNHRSDPIPVEFLCPISGSIMADPVIVSSGHTFERSCVRACVSLSFSPTLPDGAVSDFSTVIPNLALRSAILNWCRDHLIAPPEPVDFCSAEKIVRRLISNLPGPELSQLTRTPSEISVTSSEESVTPRSGFIATTPLPLTTRPSCYSSSSSCDIEISSPNFTEEEEIFVKLRSSQIHEQEEALATLRKLTRTREETRIHLCTPRLLSALKSLICSRYSSLQVNSVAALVNLSLEKQNKVKIVRSGIVPLLIDVLRGGFPESRDHAAGALFSLSLDNQNKTAIGVLGALPPLLHALRSESERTRHDSSLALYHLSFVQSNRAKMIKLGAVQILLTMVKSGHMLSRVMLILCNLAASSEGRAAMLDGGAMECFVSLLSQGELNSVATRESCLAAIYGLSYGGLRFKGLAKEARAEEVLREELEKNVNEQCREKARRILEVLTEKHEEEEDVNWEELLGLDGDDLSRTESRVSRTTGSSSGFIFEQVSIHYW</sequence>
<proteinExistence type="predicted"/>
<feature type="coiled-coil region" evidence="9">
    <location>
        <begin position="432"/>
        <end position="478"/>
    </location>
</feature>
<evidence type="ECO:0000256" key="4">
    <source>
        <dbReference type="ARBA" id="ARBA00012483"/>
    </source>
</evidence>
<comment type="function">
    <text evidence="2">Functions as an E3 ubiquitin ligase.</text>
</comment>
<dbReference type="GO" id="GO:0061630">
    <property type="term" value="F:ubiquitin protein ligase activity"/>
    <property type="evidence" value="ECO:0007669"/>
    <property type="project" value="UniProtKB-EC"/>
</dbReference>
<reference evidence="12" key="1">
    <citation type="journal article" date="2019" name="Curr. Biol.">
        <title>Genome Sequence of Striga asiatica Provides Insight into the Evolution of Plant Parasitism.</title>
        <authorList>
            <person name="Yoshida S."/>
            <person name="Kim S."/>
            <person name="Wafula E.K."/>
            <person name="Tanskanen J."/>
            <person name="Kim Y.M."/>
            <person name="Honaas L."/>
            <person name="Yang Z."/>
            <person name="Spallek T."/>
            <person name="Conn C.E."/>
            <person name="Ichihashi Y."/>
            <person name="Cheong K."/>
            <person name="Cui S."/>
            <person name="Der J.P."/>
            <person name="Gundlach H."/>
            <person name="Jiao Y."/>
            <person name="Hori C."/>
            <person name="Ishida J.K."/>
            <person name="Kasahara H."/>
            <person name="Kiba T."/>
            <person name="Kim M.S."/>
            <person name="Koo N."/>
            <person name="Laohavisit A."/>
            <person name="Lee Y.H."/>
            <person name="Lumba S."/>
            <person name="McCourt P."/>
            <person name="Mortimer J.C."/>
            <person name="Mutuku J.M."/>
            <person name="Nomura T."/>
            <person name="Sasaki-Sekimoto Y."/>
            <person name="Seto Y."/>
            <person name="Wang Y."/>
            <person name="Wakatake T."/>
            <person name="Sakakibara H."/>
            <person name="Demura T."/>
            <person name="Yamaguchi S."/>
            <person name="Yoneyama K."/>
            <person name="Manabe R.I."/>
            <person name="Nelson D.C."/>
            <person name="Schulman A.H."/>
            <person name="Timko M.P."/>
            <person name="dePamphilis C.W."/>
            <person name="Choi D."/>
            <person name="Shirasu K."/>
        </authorList>
    </citation>
    <scope>NUCLEOTIDE SEQUENCE [LARGE SCALE GENOMIC DNA]</scope>
    <source>
        <strain evidence="12">cv. UVA1</strain>
    </source>
</reference>
<evidence type="ECO:0000313" key="12">
    <source>
        <dbReference type="Proteomes" id="UP000325081"/>
    </source>
</evidence>
<protein>
    <recommendedName>
        <fullName evidence="4">RING-type E3 ubiquitin transferase</fullName>
        <ecNumber evidence="4">2.3.2.27</ecNumber>
    </recommendedName>
</protein>
<feature type="repeat" description="ARM" evidence="8">
    <location>
        <begin position="274"/>
        <end position="311"/>
    </location>
</feature>
<dbReference type="EC" id="2.3.2.27" evidence="4"/>
<dbReference type="PROSITE" id="PS50176">
    <property type="entry name" value="ARM_REPEAT"/>
    <property type="match status" value="1"/>
</dbReference>